<evidence type="ECO:0000313" key="2">
    <source>
        <dbReference type="EMBL" id="SUP44459.1"/>
    </source>
</evidence>
<dbReference type="AlphaFoldDB" id="A0A380NNS4"/>
<keyword evidence="1" id="KW-1133">Transmembrane helix</keyword>
<evidence type="ECO:0000256" key="1">
    <source>
        <dbReference type="SAM" id="Phobius"/>
    </source>
</evidence>
<evidence type="ECO:0000313" key="3">
    <source>
        <dbReference type="Proteomes" id="UP000255367"/>
    </source>
</evidence>
<keyword evidence="1" id="KW-0812">Transmembrane</keyword>
<proteinExistence type="predicted"/>
<feature type="transmembrane region" description="Helical" evidence="1">
    <location>
        <begin position="20"/>
        <end position="38"/>
    </location>
</feature>
<accession>A0A380NNS4</accession>
<name>A0A380NNS4_9FIRM</name>
<keyword evidence="3" id="KW-1185">Reference proteome</keyword>
<gene>
    <name evidence="2" type="ORF">NCTC12020_01671</name>
</gene>
<feature type="transmembrane region" description="Helical" evidence="1">
    <location>
        <begin position="50"/>
        <end position="67"/>
    </location>
</feature>
<keyword evidence="1" id="KW-0472">Membrane</keyword>
<dbReference type="EMBL" id="UHIO01000001">
    <property type="protein sequence ID" value="SUP44459.1"/>
    <property type="molecule type" value="Genomic_DNA"/>
</dbReference>
<sequence length="151" mass="17513">MNFYSYAYIVQQGQFNALMQYGVSFLLLIALLLVSIQFIRHRLNSRYRDLTILLSLIIVFVLGIRWSEYDSSLRNSEESSRMANFVVTVSQRLGVPKEDIRVSALHLNEDVIISVGNRFYRAHFTNNFEAYSLTQVHMIDSQIKVVDIAKE</sequence>
<dbReference type="Proteomes" id="UP000255367">
    <property type="component" value="Unassembled WGS sequence"/>
</dbReference>
<dbReference type="Pfam" id="PF11694">
    <property type="entry name" value="DUF3290"/>
    <property type="match status" value="1"/>
</dbReference>
<dbReference type="RefSeq" id="WP_115310777.1">
    <property type="nucleotide sequence ID" value="NZ_UHIO01000001.1"/>
</dbReference>
<dbReference type="InterPro" id="IPR021707">
    <property type="entry name" value="DUF3290"/>
</dbReference>
<reference evidence="2 3" key="1">
    <citation type="submission" date="2018-06" db="EMBL/GenBank/DDBJ databases">
        <authorList>
            <consortium name="Pathogen Informatics"/>
            <person name="Doyle S."/>
        </authorList>
    </citation>
    <scope>NUCLEOTIDE SEQUENCE [LARGE SCALE GENOMIC DNA]</scope>
    <source>
        <strain evidence="2 3">NCTC12020</strain>
    </source>
</reference>
<organism evidence="2 3">
    <name type="scientific">Veillonella criceti</name>
    <dbReference type="NCBI Taxonomy" id="103891"/>
    <lineage>
        <taxon>Bacteria</taxon>
        <taxon>Bacillati</taxon>
        <taxon>Bacillota</taxon>
        <taxon>Negativicutes</taxon>
        <taxon>Veillonellales</taxon>
        <taxon>Veillonellaceae</taxon>
        <taxon>Veillonella</taxon>
    </lineage>
</organism>
<dbReference type="OrthoDB" id="3191971at2"/>
<protein>
    <submittedName>
        <fullName evidence="2">Protein of uncharacterized function (DUF3290)</fullName>
    </submittedName>
</protein>